<dbReference type="GO" id="GO:0031422">
    <property type="term" value="C:RecQ family helicase-topoisomerase III complex"/>
    <property type="evidence" value="ECO:0007669"/>
    <property type="project" value="TreeGrafter"/>
</dbReference>
<dbReference type="GO" id="GO:0000724">
    <property type="term" value="P:double-strand break repair via homologous recombination"/>
    <property type="evidence" value="ECO:0007669"/>
    <property type="project" value="TreeGrafter"/>
</dbReference>
<reference evidence="4 5" key="1">
    <citation type="submission" date="2022-01" db="EMBL/GenBank/DDBJ databases">
        <authorList>
            <person name="Xiong W."/>
            <person name="Schranz E."/>
        </authorList>
    </citation>
    <scope>NUCLEOTIDE SEQUENCE [LARGE SCALE GENOMIC DNA]</scope>
</reference>
<sequence length="111" mass="12482">MAGAASALFLLDIEGRVLVWCDNSGDISAFQAERFFTKLIEKEVDEIVNISQPLRERYKLSMTDGVQQIFDIEYQPIKDLDALSPAGLKVAISNVNVRHELLMLVPEVFQV</sequence>
<dbReference type="GO" id="GO:0000712">
    <property type="term" value="P:resolution of meiotic recombination intermediates"/>
    <property type="evidence" value="ECO:0007669"/>
    <property type="project" value="TreeGrafter"/>
</dbReference>
<dbReference type="GO" id="GO:0016604">
    <property type="term" value="C:nuclear body"/>
    <property type="evidence" value="ECO:0007669"/>
    <property type="project" value="TreeGrafter"/>
</dbReference>
<organism evidence="4 5">
    <name type="scientific">Lactuca virosa</name>
    <dbReference type="NCBI Taxonomy" id="75947"/>
    <lineage>
        <taxon>Eukaryota</taxon>
        <taxon>Viridiplantae</taxon>
        <taxon>Streptophyta</taxon>
        <taxon>Embryophyta</taxon>
        <taxon>Tracheophyta</taxon>
        <taxon>Spermatophyta</taxon>
        <taxon>Magnoliopsida</taxon>
        <taxon>eudicotyledons</taxon>
        <taxon>Gunneridae</taxon>
        <taxon>Pentapetalae</taxon>
        <taxon>asterids</taxon>
        <taxon>campanulids</taxon>
        <taxon>Asterales</taxon>
        <taxon>Asteraceae</taxon>
        <taxon>Cichorioideae</taxon>
        <taxon>Cichorieae</taxon>
        <taxon>Lactucinae</taxon>
        <taxon>Lactuca</taxon>
    </lineage>
</organism>
<proteinExistence type="inferred from homology"/>
<evidence type="ECO:0000313" key="5">
    <source>
        <dbReference type="Proteomes" id="UP001157418"/>
    </source>
</evidence>
<keyword evidence="5" id="KW-1185">Reference proteome</keyword>
<gene>
    <name evidence="4" type="ORF">LVIROSA_LOCUS27903</name>
</gene>
<evidence type="ECO:0000313" key="4">
    <source>
        <dbReference type="EMBL" id="CAH1441870.1"/>
    </source>
</evidence>
<dbReference type="InterPro" id="IPR042470">
    <property type="entry name" value="RMI1_N_C_sf"/>
</dbReference>
<dbReference type="PANTHER" id="PTHR14790:SF15">
    <property type="entry name" value="RECQ-MEDIATED GENOME INSTABILITY PROTEIN 1"/>
    <property type="match status" value="1"/>
</dbReference>
<protein>
    <recommendedName>
        <fullName evidence="2">RecQ-mediated genome instability protein 1</fullName>
    </recommendedName>
</protein>
<comment type="similarity">
    <text evidence="1">Belongs to the RMI1 family.</text>
</comment>
<dbReference type="InterPro" id="IPR013894">
    <property type="entry name" value="RMI1_OB"/>
</dbReference>
<accession>A0AAU9NWK5</accession>
<dbReference type="Gene3D" id="2.40.50.770">
    <property type="entry name" value="RecQ-mediated genome instability protein Rmi1, C-terminal domain"/>
    <property type="match status" value="1"/>
</dbReference>
<dbReference type="AlphaFoldDB" id="A0AAU9NWK5"/>
<name>A0AAU9NWK5_9ASTR</name>
<dbReference type="Proteomes" id="UP001157418">
    <property type="component" value="Unassembled WGS sequence"/>
</dbReference>
<comment type="caution">
    <text evidence="4">The sequence shown here is derived from an EMBL/GenBank/DDBJ whole genome shotgun (WGS) entry which is preliminary data.</text>
</comment>
<evidence type="ECO:0000256" key="2">
    <source>
        <dbReference type="ARBA" id="ARBA00018987"/>
    </source>
</evidence>
<dbReference type="EMBL" id="CAKMRJ010005412">
    <property type="protein sequence ID" value="CAH1441870.1"/>
    <property type="molecule type" value="Genomic_DNA"/>
</dbReference>
<evidence type="ECO:0000256" key="1">
    <source>
        <dbReference type="ARBA" id="ARBA00006395"/>
    </source>
</evidence>
<dbReference type="Pfam" id="PF08585">
    <property type="entry name" value="RMI1_N_C"/>
    <property type="match status" value="1"/>
</dbReference>
<dbReference type="PANTHER" id="PTHR14790">
    <property type="entry name" value="RECQ-MEDIATED GENOME INSTABILITY PROTEIN 1 RMI1"/>
    <property type="match status" value="1"/>
</dbReference>
<feature type="domain" description="RecQ mediated genome instability protein 1 OB-fold" evidence="3">
    <location>
        <begin position="55"/>
        <end position="110"/>
    </location>
</feature>
<evidence type="ECO:0000259" key="3">
    <source>
        <dbReference type="Pfam" id="PF08585"/>
    </source>
</evidence>